<feature type="domain" description="Ig-like" evidence="1">
    <location>
        <begin position="26"/>
        <end position="89"/>
    </location>
</feature>
<dbReference type="InterPro" id="IPR036179">
    <property type="entry name" value="Ig-like_dom_sf"/>
</dbReference>
<dbReference type="Gene3D" id="2.60.40.10">
    <property type="entry name" value="Immunoglobulins"/>
    <property type="match status" value="1"/>
</dbReference>
<dbReference type="SUPFAM" id="SSF48726">
    <property type="entry name" value="Immunoglobulin"/>
    <property type="match status" value="2"/>
</dbReference>
<dbReference type="InterPro" id="IPR013783">
    <property type="entry name" value="Ig-like_fold"/>
</dbReference>
<organism evidence="4">
    <name type="scientific">Schistocephalus solidus</name>
    <name type="common">Tapeworm</name>
    <dbReference type="NCBI Taxonomy" id="70667"/>
    <lineage>
        <taxon>Eukaryota</taxon>
        <taxon>Metazoa</taxon>
        <taxon>Spiralia</taxon>
        <taxon>Lophotrochozoa</taxon>
        <taxon>Platyhelminthes</taxon>
        <taxon>Cestoda</taxon>
        <taxon>Eucestoda</taxon>
        <taxon>Diphyllobothriidea</taxon>
        <taxon>Diphyllobothriidae</taxon>
        <taxon>Schistocephalus</taxon>
    </lineage>
</organism>
<evidence type="ECO:0000259" key="1">
    <source>
        <dbReference type="PROSITE" id="PS50835"/>
    </source>
</evidence>
<dbReference type="WBParaSite" id="SSLN_0000899501-mRNA-1">
    <property type="protein sequence ID" value="SSLN_0000899501-mRNA-1"/>
    <property type="gene ID" value="SSLN_0000899501"/>
</dbReference>
<dbReference type="InterPro" id="IPR007110">
    <property type="entry name" value="Ig-like_dom"/>
</dbReference>
<dbReference type="Proteomes" id="UP000275846">
    <property type="component" value="Unassembled WGS sequence"/>
</dbReference>
<dbReference type="STRING" id="70667.A0A183SWR0"/>
<protein>
    <submittedName>
        <fullName evidence="4">Ig-like domain-containing protein</fullName>
    </submittedName>
</protein>
<name>A0A183SWR0_SCHSO</name>
<dbReference type="OrthoDB" id="6244905at2759"/>
<dbReference type="EMBL" id="UYSU01034774">
    <property type="protein sequence ID" value="VDL95043.1"/>
    <property type="molecule type" value="Genomic_DNA"/>
</dbReference>
<proteinExistence type="predicted"/>
<evidence type="ECO:0000313" key="2">
    <source>
        <dbReference type="EMBL" id="VDL95043.1"/>
    </source>
</evidence>
<dbReference type="PROSITE" id="PS50835">
    <property type="entry name" value="IG_LIKE"/>
    <property type="match status" value="1"/>
</dbReference>
<reference evidence="2 3" key="2">
    <citation type="submission" date="2018-11" db="EMBL/GenBank/DDBJ databases">
        <authorList>
            <consortium name="Pathogen Informatics"/>
        </authorList>
    </citation>
    <scope>NUCLEOTIDE SEQUENCE [LARGE SCALE GENOMIC DNA]</scope>
    <source>
        <strain evidence="2 3">NST_G2</strain>
    </source>
</reference>
<accession>A0A183SWR0</accession>
<gene>
    <name evidence="2" type="ORF">SSLN_LOCUS8658</name>
</gene>
<sequence length="327" mass="36368">MRSDESYTASLQYRIDYRRSYLVLLGETINLTCPYTTPFYKWTPSAQTSWILSEDQVYSLKADSLAVSGRYICSAVNGFGHNSAEFNIKVIDKFSPALEQSCALLSNGHVSKAGPCFLNTYTEPELVLNKVWGEDTILDCESVAVESLTDRITYTWEFYRHPQTSTANKAVVGGGGGSSGNPVLLPAEPSSGDVFLQGSQEANDAFIAQRLPRMSPSPPDGGVPEKVVKTSHDEIVARFTGPILQFRKVTLSHAGEYRCMVSVDTMVRTTSNVADGALEPNIGKLMRTFRLRVQCEMERNELESQFLQSSASFYESLRELHLKRTRK</sequence>
<evidence type="ECO:0000313" key="3">
    <source>
        <dbReference type="Proteomes" id="UP000275846"/>
    </source>
</evidence>
<keyword evidence="3" id="KW-1185">Reference proteome</keyword>
<reference evidence="4" key="1">
    <citation type="submission" date="2016-06" db="UniProtKB">
        <authorList>
            <consortium name="WormBaseParasite"/>
        </authorList>
    </citation>
    <scope>IDENTIFICATION</scope>
</reference>
<dbReference type="SMART" id="SM00409">
    <property type="entry name" value="IG"/>
    <property type="match status" value="2"/>
</dbReference>
<evidence type="ECO:0000313" key="4">
    <source>
        <dbReference type="WBParaSite" id="SSLN_0000899501-mRNA-1"/>
    </source>
</evidence>
<dbReference type="AlphaFoldDB" id="A0A183SWR0"/>
<dbReference type="CDD" id="cd00096">
    <property type="entry name" value="Ig"/>
    <property type="match status" value="1"/>
</dbReference>
<dbReference type="InterPro" id="IPR003599">
    <property type="entry name" value="Ig_sub"/>
</dbReference>